<dbReference type="VEuPathDB" id="FungiDB:GGTG_14013"/>
<proteinExistence type="predicted"/>
<evidence type="ECO:0000256" key="1">
    <source>
        <dbReference type="SAM" id="MobiDB-lite"/>
    </source>
</evidence>
<dbReference type="EnsemblFungi" id="EJT68412">
    <property type="protein sequence ID" value="EJT68412"/>
    <property type="gene ID" value="GGTG_14013"/>
</dbReference>
<evidence type="ECO:0000313" key="2">
    <source>
        <dbReference type="EMBL" id="EJT68412.1"/>
    </source>
</evidence>
<gene>
    <name evidence="3" type="primary">20354471</name>
    <name evidence="2" type="ORF">GGTG_14013</name>
</gene>
<dbReference type="HOGENOM" id="CLU_2121238_0_0_1"/>
<name>J3PKF9_GAET3</name>
<evidence type="ECO:0000313" key="3">
    <source>
        <dbReference type="EnsemblFungi" id="EJT68412"/>
    </source>
</evidence>
<organism evidence="2">
    <name type="scientific">Gaeumannomyces tritici (strain R3-111a-1)</name>
    <name type="common">Wheat and barley take-all root rot fungus</name>
    <name type="synonym">Gaeumannomyces graminis var. tritici</name>
    <dbReference type="NCBI Taxonomy" id="644352"/>
    <lineage>
        <taxon>Eukaryota</taxon>
        <taxon>Fungi</taxon>
        <taxon>Dikarya</taxon>
        <taxon>Ascomycota</taxon>
        <taxon>Pezizomycotina</taxon>
        <taxon>Sordariomycetes</taxon>
        <taxon>Sordariomycetidae</taxon>
        <taxon>Magnaporthales</taxon>
        <taxon>Magnaporthaceae</taxon>
        <taxon>Gaeumannomyces</taxon>
    </lineage>
</organism>
<dbReference type="RefSeq" id="XP_009230203.1">
    <property type="nucleotide sequence ID" value="XM_009231939.1"/>
</dbReference>
<dbReference type="EMBL" id="GL385497">
    <property type="protein sequence ID" value="EJT68412.1"/>
    <property type="molecule type" value="Genomic_DNA"/>
</dbReference>
<protein>
    <submittedName>
        <fullName evidence="2 3">Uncharacterized protein</fullName>
    </submittedName>
</protein>
<reference evidence="2" key="3">
    <citation type="submission" date="2010-09" db="EMBL/GenBank/DDBJ databases">
        <title>Annotation of Gaeumannomyces graminis var. tritici R3-111a-1.</title>
        <authorList>
            <consortium name="The Broad Institute Genome Sequencing Platform"/>
            <person name="Ma L.-J."/>
            <person name="Dead R."/>
            <person name="Young S.K."/>
            <person name="Zeng Q."/>
            <person name="Gargeya S."/>
            <person name="Fitzgerald M."/>
            <person name="Haas B."/>
            <person name="Abouelleil A."/>
            <person name="Alvarado L."/>
            <person name="Arachchi H.M."/>
            <person name="Berlin A."/>
            <person name="Brown A."/>
            <person name="Chapman S.B."/>
            <person name="Chen Z."/>
            <person name="Dunbar C."/>
            <person name="Freedman E."/>
            <person name="Gearin G."/>
            <person name="Gellesch M."/>
            <person name="Goldberg J."/>
            <person name="Griggs A."/>
            <person name="Gujja S."/>
            <person name="Heiman D."/>
            <person name="Howarth C."/>
            <person name="Larson L."/>
            <person name="Lui A."/>
            <person name="MacDonald P.J.P."/>
            <person name="Mehta T."/>
            <person name="Montmayeur A."/>
            <person name="Murphy C."/>
            <person name="Neiman D."/>
            <person name="Pearson M."/>
            <person name="Priest M."/>
            <person name="Roberts A."/>
            <person name="Saif S."/>
            <person name="Shea T."/>
            <person name="Shenoy N."/>
            <person name="Sisk P."/>
            <person name="Stolte C."/>
            <person name="Sykes S."/>
            <person name="Yandava C."/>
            <person name="Wortman J."/>
            <person name="Nusbaum C."/>
            <person name="Birren B."/>
        </authorList>
    </citation>
    <scope>NUCLEOTIDE SEQUENCE</scope>
    <source>
        <strain evidence="2">R3-111a-1</strain>
    </source>
</reference>
<dbReference type="AlphaFoldDB" id="J3PKF9"/>
<accession>J3PKF9</accession>
<sequence length="114" mass="12492">MRRSLLVQDVNRALVGPGKEGAAGRLGLVIGNECGYCLRDLSEEVKARRRSKRTLLQAKSRACITYELARPRTGARRSHPQAPQARVTSIPYPRLPEANRNIAETAGRVTGGDL</sequence>
<evidence type="ECO:0000313" key="4">
    <source>
        <dbReference type="Proteomes" id="UP000006039"/>
    </source>
</evidence>
<feature type="region of interest" description="Disordered" evidence="1">
    <location>
        <begin position="69"/>
        <end position="114"/>
    </location>
</feature>
<reference evidence="2" key="2">
    <citation type="submission" date="2010-07" db="EMBL/GenBank/DDBJ databases">
        <authorList>
            <consortium name="The Broad Institute Genome Sequencing Platform"/>
            <consortium name="Broad Institute Genome Sequencing Center for Infectious Disease"/>
            <person name="Ma L.-J."/>
            <person name="Dead R."/>
            <person name="Young S."/>
            <person name="Zeng Q."/>
            <person name="Koehrsen M."/>
            <person name="Alvarado L."/>
            <person name="Berlin A."/>
            <person name="Chapman S.B."/>
            <person name="Chen Z."/>
            <person name="Freedman E."/>
            <person name="Gellesch M."/>
            <person name="Goldberg J."/>
            <person name="Griggs A."/>
            <person name="Gujja S."/>
            <person name="Heilman E.R."/>
            <person name="Heiman D."/>
            <person name="Hepburn T."/>
            <person name="Howarth C."/>
            <person name="Jen D."/>
            <person name="Larson L."/>
            <person name="Mehta T."/>
            <person name="Neiman D."/>
            <person name="Pearson M."/>
            <person name="Roberts A."/>
            <person name="Saif S."/>
            <person name="Shea T."/>
            <person name="Shenoy N."/>
            <person name="Sisk P."/>
            <person name="Stolte C."/>
            <person name="Sykes S."/>
            <person name="Walk T."/>
            <person name="White J."/>
            <person name="Yandava C."/>
            <person name="Haas B."/>
            <person name="Nusbaum C."/>
            <person name="Birren B."/>
        </authorList>
    </citation>
    <scope>NUCLEOTIDE SEQUENCE</scope>
    <source>
        <strain evidence="2">R3-111a-1</strain>
    </source>
</reference>
<dbReference type="Proteomes" id="UP000006039">
    <property type="component" value="Unassembled WGS sequence"/>
</dbReference>
<dbReference type="GeneID" id="20354471"/>
<keyword evidence="4" id="KW-1185">Reference proteome</keyword>
<reference evidence="3" key="4">
    <citation type="journal article" date="2015" name="G3 (Bethesda)">
        <title>Genome sequences of three phytopathogenic species of the Magnaporthaceae family of fungi.</title>
        <authorList>
            <person name="Okagaki L.H."/>
            <person name="Nunes C.C."/>
            <person name="Sailsbery J."/>
            <person name="Clay B."/>
            <person name="Brown D."/>
            <person name="John T."/>
            <person name="Oh Y."/>
            <person name="Young N."/>
            <person name="Fitzgerald M."/>
            <person name="Haas B.J."/>
            <person name="Zeng Q."/>
            <person name="Young S."/>
            <person name="Adiconis X."/>
            <person name="Fan L."/>
            <person name="Levin J.Z."/>
            <person name="Mitchell T.K."/>
            <person name="Okubara P.A."/>
            <person name="Farman M.L."/>
            <person name="Kohn L.M."/>
            <person name="Birren B."/>
            <person name="Ma L.-J."/>
            <person name="Dean R.A."/>
        </authorList>
    </citation>
    <scope>NUCLEOTIDE SEQUENCE</scope>
    <source>
        <strain evidence="3">R3-111a-1</strain>
    </source>
</reference>
<reference evidence="4" key="1">
    <citation type="submission" date="2010-07" db="EMBL/GenBank/DDBJ databases">
        <title>The genome sequence of Gaeumannomyces graminis var. tritici strain R3-111a-1.</title>
        <authorList>
            <consortium name="The Broad Institute Genome Sequencing Platform"/>
            <person name="Ma L.-J."/>
            <person name="Dead R."/>
            <person name="Young S."/>
            <person name="Zeng Q."/>
            <person name="Koehrsen M."/>
            <person name="Alvarado L."/>
            <person name="Berlin A."/>
            <person name="Chapman S.B."/>
            <person name="Chen Z."/>
            <person name="Freedman E."/>
            <person name="Gellesch M."/>
            <person name="Goldberg J."/>
            <person name="Griggs A."/>
            <person name="Gujja S."/>
            <person name="Heilman E.R."/>
            <person name="Heiman D."/>
            <person name="Hepburn T."/>
            <person name="Howarth C."/>
            <person name="Jen D."/>
            <person name="Larson L."/>
            <person name="Mehta T."/>
            <person name="Neiman D."/>
            <person name="Pearson M."/>
            <person name="Roberts A."/>
            <person name="Saif S."/>
            <person name="Shea T."/>
            <person name="Shenoy N."/>
            <person name="Sisk P."/>
            <person name="Stolte C."/>
            <person name="Sykes S."/>
            <person name="Walk T."/>
            <person name="White J."/>
            <person name="Yandava C."/>
            <person name="Haas B."/>
            <person name="Nusbaum C."/>
            <person name="Birren B."/>
        </authorList>
    </citation>
    <scope>NUCLEOTIDE SEQUENCE [LARGE SCALE GENOMIC DNA]</scope>
    <source>
        <strain evidence="4">R3-111a-1</strain>
    </source>
</reference>
<reference evidence="3" key="5">
    <citation type="submission" date="2018-04" db="UniProtKB">
        <authorList>
            <consortium name="EnsemblFungi"/>
        </authorList>
    </citation>
    <scope>IDENTIFICATION</scope>
    <source>
        <strain evidence="3">R3-111a-1</strain>
    </source>
</reference>